<keyword evidence="2" id="KW-1185">Reference proteome</keyword>
<gene>
    <name evidence="1" type="ORF">SAMN06265340_11228</name>
</gene>
<dbReference type="RefSeq" id="WP_089323507.1">
    <property type="nucleotide sequence ID" value="NZ_FZOB01000012.1"/>
</dbReference>
<sequence>MKTGNCTYKPIYKTDKVSQADIIEALDNFILRIERLKIKIDALYPADPCAFPFTMYISGKTGIPIKTEKFLKPENRILMLFSIYPDQIKKPGINFLNETFINEKIKIFRSRFPKSPSLLVAGNKHFKSVDIQLILFEKEEKINSYKFLSEAYRNYYFPVEGEFLHIDETFWNLSKKELNQFLKAKRIRDAAFSIGYDSLDEVNTFTPLEEDIDILIWEKLGKLQLSPVKTDLSDTHKPPLEIKYKKLLDIKNKEDNSVIVSILETISQSIEESFPVRLAYTNYEIVPENKVLIVPVAKEIVDGIELKIEISYKTPFKTDQQKLIATVQKTLKTIVKEILNKKTFRPYMEIVIDEEEESIRIYINWFLERKALDKLSRRINKKWLLSRLISRKQSVIRRNTLLKEIKNFVFSPESISTIFSLMESIWSENPIFFKASGNKIRESLEKYNIWYILGIYALKTAGEIRLDGVAGNKELLDFLLKLRKVENFHHFFATTDRYVFPVKTERIYRPNWERLIKNDGKIVLTHEVLNPETPVTYTLKDENGFFLGTVPKIISHYLAAKEESGYTLKTEKLYIDKVMFSNSSYWIEIKCLK</sequence>
<protein>
    <submittedName>
        <fullName evidence="1">Uncharacterized protein</fullName>
    </submittedName>
</protein>
<organism evidence="1 2">
    <name type="scientific">Desulfurobacterium atlanticum</name>
    <dbReference type="NCBI Taxonomy" id="240169"/>
    <lineage>
        <taxon>Bacteria</taxon>
        <taxon>Pseudomonadati</taxon>
        <taxon>Aquificota</taxon>
        <taxon>Aquificia</taxon>
        <taxon>Desulfurobacteriales</taxon>
        <taxon>Desulfurobacteriaceae</taxon>
        <taxon>Desulfurobacterium</taxon>
    </lineage>
</organism>
<reference evidence="2" key="1">
    <citation type="submission" date="2017-06" db="EMBL/GenBank/DDBJ databases">
        <authorList>
            <person name="Varghese N."/>
            <person name="Submissions S."/>
        </authorList>
    </citation>
    <scope>NUCLEOTIDE SEQUENCE [LARGE SCALE GENOMIC DNA]</scope>
    <source>
        <strain evidence="2">DSM 15668</strain>
    </source>
</reference>
<dbReference type="AlphaFoldDB" id="A0A238ZVJ2"/>
<dbReference type="EMBL" id="FZOB01000012">
    <property type="protein sequence ID" value="SNR87031.1"/>
    <property type="molecule type" value="Genomic_DNA"/>
</dbReference>
<dbReference type="OrthoDB" id="8702at2"/>
<accession>A0A238ZVJ2</accession>
<proteinExistence type="predicted"/>
<evidence type="ECO:0000313" key="2">
    <source>
        <dbReference type="Proteomes" id="UP000198405"/>
    </source>
</evidence>
<name>A0A238ZVJ2_9BACT</name>
<evidence type="ECO:0000313" key="1">
    <source>
        <dbReference type="EMBL" id="SNR87031.1"/>
    </source>
</evidence>
<dbReference type="Proteomes" id="UP000198405">
    <property type="component" value="Unassembled WGS sequence"/>
</dbReference>